<gene>
    <name evidence="1" type="ORF">LCGC14_2461260</name>
</gene>
<dbReference type="AlphaFoldDB" id="A0A0F9C0W8"/>
<dbReference type="EMBL" id="LAZR01038327">
    <property type="protein sequence ID" value="KKL19857.1"/>
    <property type="molecule type" value="Genomic_DNA"/>
</dbReference>
<proteinExistence type="predicted"/>
<protein>
    <submittedName>
        <fullName evidence="1">Uncharacterized protein</fullName>
    </submittedName>
</protein>
<comment type="caution">
    <text evidence="1">The sequence shown here is derived from an EMBL/GenBank/DDBJ whole genome shotgun (WGS) entry which is preliminary data.</text>
</comment>
<feature type="non-terminal residue" evidence="1">
    <location>
        <position position="30"/>
    </location>
</feature>
<accession>A0A0F9C0W8</accession>
<name>A0A0F9C0W8_9ZZZZ</name>
<organism evidence="1">
    <name type="scientific">marine sediment metagenome</name>
    <dbReference type="NCBI Taxonomy" id="412755"/>
    <lineage>
        <taxon>unclassified sequences</taxon>
        <taxon>metagenomes</taxon>
        <taxon>ecological metagenomes</taxon>
    </lineage>
</organism>
<evidence type="ECO:0000313" key="1">
    <source>
        <dbReference type="EMBL" id="KKL19857.1"/>
    </source>
</evidence>
<reference evidence="1" key="1">
    <citation type="journal article" date="2015" name="Nature">
        <title>Complex archaea that bridge the gap between prokaryotes and eukaryotes.</title>
        <authorList>
            <person name="Spang A."/>
            <person name="Saw J.H."/>
            <person name="Jorgensen S.L."/>
            <person name="Zaremba-Niedzwiedzka K."/>
            <person name="Martijn J."/>
            <person name="Lind A.E."/>
            <person name="van Eijk R."/>
            <person name="Schleper C."/>
            <person name="Guy L."/>
            <person name="Ettema T.J."/>
        </authorList>
    </citation>
    <scope>NUCLEOTIDE SEQUENCE</scope>
</reference>
<sequence>MNDKQYKQRKQNSLKIPLFLTPIQAGFPSP</sequence>